<comment type="caution">
    <text evidence="1">The sequence shown here is derived from an EMBL/GenBank/DDBJ whole genome shotgun (WGS) entry which is preliminary data.</text>
</comment>
<sequence>MTAKPRRSAGSYTPLEGWLHSWGVKRRDPAADRAAFDEGRTLKVLCLLWTPGKTNARGGWLSLTKDRDLVWRKTGGSEELTIPAGAALRPSDRKAAFRSMTALTLVTDDGAHDIAVRTIDADLLARALSHS</sequence>
<dbReference type="EMBL" id="BAAALT010000022">
    <property type="protein sequence ID" value="GAA1790160.1"/>
    <property type="molecule type" value="Genomic_DNA"/>
</dbReference>
<proteinExistence type="predicted"/>
<dbReference type="RefSeq" id="WP_344126771.1">
    <property type="nucleotide sequence ID" value="NZ_BAAALT010000022.1"/>
</dbReference>
<protein>
    <submittedName>
        <fullName evidence="1">Uncharacterized protein</fullName>
    </submittedName>
</protein>
<reference evidence="2" key="1">
    <citation type="journal article" date="2019" name="Int. J. Syst. Evol. Microbiol.">
        <title>The Global Catalogue of Microorganisms (GCM) 10K type strain sequencing project: providing services to taxonomists for standard genome sequencing and annotation.</title>
        <authorList>
            <consortium name="The Broad Institute Genomics Platform"/>
            <consortium name="The Broad Institute Genome Sequencing Center for Infectious Disease"/>
            <person name="Wu L."/>
            <person name="Ma J."/>
        </authorList>
    </citation>
    <scope>NUCLEOTIDE SEQUENCE [LARGE SCALE GENOMIC DNA]</scope>
    <source>
        <strain evidence="2">JCM 13250</strain>
    </source>
</reference>
<evidence type="ECO:0000313" key="2">
    <source>
        <dbReference type="Proteomes" id="UP001500218"/>
    </source>
</evidence>
<accession>A0ABP4XSS2</accession>
<name>A0ABP4XSS2_9ACTN</name>
<gene>
    <name evidence="1" type="ORF">GCM10009682_10250</name>
</gene>
<dbReference type="Proteomes" id="UP001500218">
    <property type="component" value="Unassembled WGS sequence"/>
</dbReference>
<keyword evidence="2" id="KW-1185">Reference proteome</keyword>
<evidence type="ECO:0000313" key="1">
    <source>
        <dbReference type="EMBL" id="GAA1790160.1"/>
    </source>
</evidence>
<organism evidence="1 2">
    <name type="scientific">Luedemannella flava</name>
    <dbReference type="NCBI Taxonomy" id="349316"/>
    <lineage>
        <taxon>Bacteria</taxon>
        <taxon>Bacillati</taxon>
        <taxon>Actinomycetota</taxon>
        <taxon>Actinomycetes</taxon>
        <taxon>Micromonosporales</taxon>
        <taxon>Micromonosporaceae</taxon>
        <taxon>Luedemannella</taxon>
    </lineage>
</organism>